<dbReference type="AlphaFoldDB" id="A0A0E0EWS1"/>
<name>A0A0E0EWS1_9ORYZ</name>
<reference evidence="2" key="1">
    <citation type="submission" date="2015-04" db="UniProtKB">
        <authorList>
            <consortium name="EnsemblPlants"/>
        </authorList>
    </citation>
    <scope>IDENTIFICATION</scope>
</reference>
<evidence type="ECO:0000313" key="2">
    <source>
        <dbReference type="EnsemblPlants" id="OMERI10G04620.1"/>
    </source>
</evidence>
<evidence type="ECO:0000313" key="3">
    <source>
        <dbReference type="Proteomes" id="UP000008021"/>
    </source>
</evidence>
<dbReference type="Proteomes" id="UP000008021">
    <property type="component" value="Chromosome 10"/>
</dbReference>
<reference evidence="2" key="2">
    <citation type="submission" date="2018-05" db="EMBL/GenBank/DDBJ databases">
        <title>OmerRS3 (Oryza meridionalis Reference Sequence Version 3).</title>
        <authorList>
            <person name="Zhang J."/>
            <person name="Kudrna D."/>
            <person name="Lee S."/>
            <person name="Talag J."/>
            <person name="Welchert J."/>
            <person name="Wing R.A."/>
        </authorList>
    </citation>
    <scope>NUCLEOTIDE SEQUENCE [LARGE SCALE GENOMIC DNA]</scope>
    <source>
        <strain evidence="2">cv. OR44</strain>
    </source>
</reference>
<sequence length="114" mass="12547">MLVENSTAAMGHANLAARLHKEEVAGNHIPSTMEGRSLNLCFLFVLVLLMSPAPTAVAFSPEDCLDDVGWILICTKPTCKFSCWTSRSVNKGRKMQDYWCSNSNTCHCVFCTGD</sequence>
<accession>A0A0E0EWS1</accession>
<dbReference type="HOGENOM" id="CLU_170639_0_0_1"/>
<feature type="transmembrane region" description="Helical" evidence="1">
    <location>
        <begin position="38"/>
        <end position="59"/>
    </location>
</feature>
<dbReference type="EnsemblPlants" id="OMERI10G04620.1">
    <property type="protein sequence ID" value="OMERI10G04620.1"/>
    <property type="gene ID" value="OMERI10G04620"/>
</dbReference>
<keyword evidence="1" id="KW-1133">Transmembrane helix</keyword>
<keyword evidence="3" id="KW-1185">Reference proteome</keyword>
<protein>
    <submittedName>
        <fullName evidence="2">Uncharacterized protein</fullName>
    </submittedName>
</protein>
<keyword evidence="1" id="KW-0472">Membrane</keyword>
<dbReference type="Gramene" id="OMERI10G04620.1">
    <property type="protein sequence ID" value="OMERI10G04620.1"/>
    <property type="gene ID" value="OMERI10G04620"/>
</dbReference>
<keyword evidence="1" id="KW-0812">Transmembrane</keyword>
<evidence type="ECO:0000256" key="1">
    <source>
        <dbReference type="SAM" id="Phobius"/>
    </source>
</evidence>
<organism evidence="2">
    <name type="scientific">Oryza meridionalis</name>
    <dbReference type="NCBI Taxonomy" id="40149"/>
    <lineage>
        <taxon>Eukaryota</taxon>
        <taxon>Viridiplantae</taxon>
        <taxon>Streptophyta</taxon>
        <taxon>Embryophyta</taxon>
        <taxon>Tracheophyta</taxon>
        <taxon>Spermatophyta</taxon>
        <taxon>Magnoliopsida</taxon>
        <taxon>Liliopsida</taxon>
        <taxon>Poales</taxon>
        <taxon>Poaceae</taxon>
        <taxon>BOP clade</taxon>
        <taxon>Oryzoideae</taxon>
        <taxon>Oryzeae</taxon>
        <taxon>Oryzinae</taxon>
        <taxon>Oryza</taxon>
    </lineage>
</organism>
<proteinExistence type="predicted"/>